<proteinExistence type="predicted"/>
<feature type="transmembrane region" description="Helical" evidence="6">
    <location>
        <begin position="437"/>
        <end position="458"/>
    </location>
</feature>
<protein>
    <submittedName>
        <fullName evidence="8">Major facilitator superfamily domain-containing protein</fullName>
    </submittedName>
</protein>
<feature type="transmembrane region" description="Helical" evidence="6">
    <location>
        <begin position="206"/>
        <end position="229"/>
    </location>
</feature>
<reference evidence="8 9" key="1">
    <citation type="submission" date="2017-04" db="EMBL/GenBank/DDBJ databases">
        <title>Draft genome sequence of Tuber borchii Vittad., a whitish edible truffle.</title>
        <authorList>
            <consortium name="DOE Joint Genome Institute"/>
            <person name="Murat C."/>
            <person name="Kuo A."/>
            <person name="Barry K.W."/>
            <person name="Clum A."/>
            <person name="Dockter R.B."/>
            <person name="Fauchery L."/>
            <person name="Iotti M."/>
            <person name="Kohler A."/>
            <person name="Labutti K."/>
            <person name="Lindquist E.A."/>
            <person name="Lipzen A."/>
            <person name="Ohm R.A."/>
            <person name="Wang M."/>
            <person name="Grigoriev I.V."/>
            <person name="Zambonelli A."/>
            <person name="Martin F.M."/>
        </authorList>
    </citation>
    <scope>NUCLEOTIDE SEQUENCE [LARGE SCALE GENOMIC DNA]</scope>
    <source>
        <strain evidence="8 9">Tbo3840</strain>
    </source>
</reference>
<dbReference type="AlphaFoldDB" id="A0A2T7A909"/>
<dbReference type="Pfam" id="PF07690">
    <property type="entry name" value="MFS_1"/>
    <property type="match status" value="1"/>
</dbReference>
<keyword evidence="9" id="KW-1185">Reference proteome</keyword>
<comment type="caution">
    <text evidence="8">The sequence shown here is derived from an EMBL/GenBank/DDBJ whole genome shotgun (WGS) entry which is preliminary data.</text>
</comment>
<comment type="subcellular location">
    <subcellularLocation>
        <location evidence="1">Membrane</location>
        <topology evidence="1">Multi-pass membrane protein</topology>
    </subcellularLocation>
</comment>
<evidence type="ECO:0000256" key="3">
    <source>
        <dbReference type="ARBA" id="ARBA00022692"/>
    </source>
</evidence>
<dbReference type="GO" id="GO:0022857">
    <property type="term" value="F:transmembrane transporter activity"/>
    <property type="evidence" value="ECO:0007669"/>
    <property type="project" value="InterPro"/>
</dbReference>
<keyword evidence="2" id="KW-0813">Transport</keyword>
<evidence type="ECO:0000259" key="7">
    <source>
        <dbReference type="PROSITE" id="PS50850"/>
    </source>
</evidence>
<evidence type="ECO:0000256" key="1">
    <source>
        <dbReference type="ARBA" id="ARBA00004141"/>
    </source>
</evidence>
<feature type="transmembrane region" description="Helical" evidence="6">
    <location>
        <begin position="345"/>
        <end position="364"/>
    </location>
</feature>
<feature type="transmembrane region" description="Helical" evidence="6">
    <location>
        <begin position="137"/>
        <end position="161"/>
    </location>
</feature>
<dbReference type="PANTHER" id="PTHR43791">
    <property type="entry name" value="PERMEASE-RELATED"/>
    <property type="match status" value="1"/>
</dbReference>
<evidence type="ECO:0000256" key="4">
    <source>
        <dbReference type="ARBA" id="ARBA00022989"/>
    </source>
</evidence>
<keyword evidence="3 6" id="KW-0812">Transmembrane</keyword>
<dbReference type="Proteomes" id="UP000244722">
    <property type="component" value="Unassembled WGS sequence"/>
</dbReference>
<feature type="transmembrane region" description="Helical" evidence="6">
    <location>
        <begin position="370"/>
        <end position="392"/>
    </location>
</feature>
<feature type="transmembrane region" description="Helical" evidence="6">
    <location>
        <begin position="44"/>
        <end position="62"/>
    </location>
</feature>
<feature type="transmembrane region" description="Helical" evidence="6">
    <location>
        <begin position="173"/>
        <end position="194"/>
    </location>
</feature>
<feature type="domain" description="Major facilitator superfamily (MFS) profile" evidence="7">
    <location>
        <begin position="46"/>
        <end position="459"/>
    </location>
</feature>
<dbReference type="InterPro" id="IPR011701">
    <property type="entry name" value="MFS"/>
</dbReference>
<accession>A0A2T7A909</accession>
<organism evidence="8 9">
    <name type="scientific">Tuber borchii</name>
    <name type="common">White truffle</name>
    <dbReference type="NCBI Taxonomy" id="42251"/>
    <lineage>
        <taxon>Eukaryota</taxon>
        <taxon>Fungi</taxon>
        <taxon>Dikarya</taxon>
        <taxon>Ascomycota</taxon>
        <taxon>Pezizomycotina</taxon>
        <taxon>Pezizomycetes</taxon>
        <taxon>Pezizales</taxon>
        <taxon>Tuberaceae</taxon>
        <taxon>Tuber</taxon>
    </lineage>
</organism>
<evidence type="ECO:0000256" key="2">
    <source>
        <dbReference type="ARBA" id="ARBA00022448"/>
    </source>
</evidence>
<dbReference type="GO" id="GO:0016020">
    <property type="term" value="C:membrane"/>
    <property type="evidence" value="ECO:0007669"/>
    <property type="project" value="UniProtKB-SubCell"/>
</dbReference>
<keyword evidence="4 6" id="KW-1133">Transmembrane helix</keyword>
<gene>
    <name evidence="8" type="ORF">B9Z19DRAFT_961041</name>
</gene>
<dbReference type="InterPro" id="IPR020846">
    <property type="entry name" value="MFS_dom"/>
</dbReference>
<dbReference type="SUPFAM" id="SSF103473">
    <property type="entry name" value="MFS general substrate transporter"/>
    <property type="match status" value="1"/>
</dbReference>
<evidence type="ECO:0000313" key="9">
    <source>
        <dbReference type="Proteomes" id="UP000244722"/>
    </source>
</evidence>
<feature type="transmembrane region" description="Helical" evidence="6">
    <location>
        <begin position="112"/>
        <end position="131"/>
    </location>
</feature>
<evidence type="ECO:0000313" key="8">
    <source>
        <dbReference type="EMBL" id="PUU84221.1"/>
    </source>
</evidence>
<dbReference type="EMBL" id="NESQ01000002">
    <property type="protein sequence ID" value="PUU84221.1"/>
    <property type="molecule type" value="Genomic_DNA"/>
</dbReference>
<feature type="transmembrane region" description="Helical" evidence="6">
    <location>
        <begin position="281"/>
        <end position="305"/>
    </location>
</feature>
<dbReference type="PROSITE" id="PS50850">
    <property type="entry name" value="MFS"/>
    <property type="match status" value="1"/>
</dbReference>
<name>A0A2T7A909_TUBBO</name>
<feature type="transmembrane region" description="Helical" evidence="6">
    <location>
        <begin position="404"/>
        <end position="425"/>
    </location>
</feature>
<feature type="transmembrane region" description="Helical" evidence="6">
    <location>
        <begin position="317"/>
        <end position="338"/>
    </location>
</feature>
<evidence type="ECO:0000256" key="5">
    <source>
        <dbReference type="ARBA" id="ARBA00023136"/>
    </source>
</evidence>
<dbReference type="OrthoDB" id="3639251at2759"/>
<dbReference type="PANTHER" id="PTHR43791:SF3">
    <property type="entry name" value="MAJOR FACILITATOR SUPERFAMILY (MFS) PROFILE DOMAIN-CONTAINING PROTEIN"/>
    <property type="match status" value="1"/>
</dbReference>
<dbReference type="STRING" id="42251.A0A2T7A909"/>
<sequence>MSGEKVIYNEADNQRSVTPPQNSSMAESGIDTAYEKKIIRKVDLRLLPILAAVYSVAIVDRTNMGSAAIAGMTEDLKLNIGSRYSIVLLVFFIPYCIFELPSNLVLRRVGSAVWLSSIAFSWGVVTIGMGFIKDWRILVFCRVLLGFFESGFLPGCVYLICSWYMRYEVQQRLAGFYLLTSIVGGLSSLLAYGLMQMDGIQGLAGWRWILIIEGVITVTIALLAYLFIIDFPDKLLQRRKPFLTDFEVEIIKSRIDRDRDDSQADPITWGIVVHHLSDWKLWVYALLLMNSTIPGYAIAYFLPIILKGMGYSTGMSLVMSFLLVIPAVVVSLPLACWADKSRLRAPFIVLGTLLILAGLTMTAYSSDHGVRYFGICLCSIGSLSNIPAVLAYQSNNIRMSSKRSVSSALQIGFGAIGGVFASTVFREKDAPDYRNGFWAAIGCQLLTLLLLACTTVYFKKKNRQQKEGTLDKFLENHPEFTYTV</sequence>
<dbReference type="Gene3D" id="1.20.1250.20">
    <property type="entry name" value="MFS general substrate transporter like domains"/>
    <property type="match status" value="2"/>
</dbReference>
<feature type="transmembrane region" description="Helical" evidence="6">
    <location>
        <begin position="82"/>
        <end position="100"/>
    </location>
</feature>
<dbReference type="FunFam" id="1.20.1250.20:FF:000018">
    <property type="entry name" value="MFS transporter permease"/>
    <property type="match status" value="1"/>
</dbReference>
<evidence type="ECO:0000256" key="6">
    <source>
        <dbReference type="SAM" id="Phobius"/>
    </source>
</evidence>
<keyword evidence="5 6" id="KW-0472">Membrane</keyword>
<dbReference type="InterPro" id="IPR036259">
    <property type="entry name" value="MFS_trans_sf"/>
</dbReference>